<dbReference type="InterPro" id="IPR000515">
    <property type="entry name" value="MetI-like"/>
</dbReference>
<feature type="transmembrane region" description="Helical" evidence="8">
    <location>
        <begin position="32"/>
        <end position="54"/>
    </location>
</feature>
<evidence type="ECO:0000256" key="7">
    <source>
        <dbReference type="ARBA" id="ARBA00023136"/>
    </source>
</evidence>
<dbReference type="CDD" id="cd06261">
    <property type="entry name" value="TM_PBP2"/>
    <property type="match status" value="1"/>
</dbReference>
<keyword evidence="11" id="KW-1185">Reference proteome</keyword>
<sequence>MSAATQPAPAPAAAAPPPPEAVRRAAARRRRVPYLLLLAGVAWLLVFFVAPMVYQASTSVQTGTLEDGFKVTWHFATYWDALSEYWPHFVRSLVYAAVATALCLLIGYPLAYTIAFRAGRWRNLVLVLVIAPFFTSFLIRTLAWETILADQGPVVSLLNDLHVLDVTSWLRITQGHRVLATPLAVVCGLTYNFLPFMILPLYTSLERVDGRLHEAAGDLYATPLTVFRKVTFPLSMPGVVAGTLLTFIPASGDYINAELLGSTNQQMIGNVIEAQFLRVLDYPTAAALSFILMAVILAVVTVYIRRAGTEELV</sequence>
<evidence type="ECO:0000256" key="2">
    <source>
        <dbReference type="ARBA" id="ARBA00007069"/>
    </source>
</evidence>
<evidence type="ECO:0000313" key="11">
    <source>
        <dbReference type="Proteomes" id="UP000595703"/>
    </source>
</evidence>
<feature type="transmembrane region" description="Helical" evidence="8">
    <location>
        <begin position="230"/>
        <end position="250"/>
    </location>
</feature>
<accession>A0A7U3UX67</accession>
<dbReference type="GO" id="GO:0055085">
    <property type="term" value="P:transmembrane transport"/>
    <property type="evidence" value="ECO:0007669"/>
    <property type="project" value="InterPro"/>
</dbReference>
<dbReference type="EMBL" id="AP018365">
    <property type="protein sequence ID" value="BBB00503.1"/>
    <property type="molecule type" value="Genomic_DNA"/>
</dbReference>
<reference evidence="10 11" key="4">
    <citation type="journal article" date="2020" name="Sci. Rep.">
        <title>beta-carboline chemical signals induce reveromycin production through a LuxR family regulator in Streptomyces sp. SN-593.</title>
        <authorList>
            <person name="Panthee S."/>
            <person name="Kito N."/>
            <person name="Hayashi T."/>
            <person name="Shimizu T."/>
            <person name="Ishikawa J."/>
            <person name="Hamamoto H."/>
            <person name="Osada H."/>
            <person name="Takahashi S."/>
        </authorList>
    </citation>
    <scope>NUCLEOTIDE SEQUENCE [LARGE SCALE GENOMIC DNA]</scope>
    <source>
        <strain evidence="10 11">SN-593</strain>
    </source>
</reference>
<evidence type="ECO:0000256" key="5">
    <source>
        <dbReference type="ARBA" id="ARBA00022692"/>
    </source>
</evidence>
<feature type="transmembrane region" description="Helical" evidence="8">
    <location>
        <begin position="124"/>
        <end position="143"/>
    </location>
</feature>
<comment type="similarity">
    <text evidence="2">Belongs to the binding-protein-dependent transport system permease family. CysTW subfamily.</text>
</comment>
<protein>
    <submittedName>
        <fullName evidence="10">Putative polyamine ABC transporter permease</fullName>
    </submittedName>
</protein>
<dbReference type="Proteomes" id="UP000595703">
    <property type="component" value="Chromosome"/>
</dbReference>
<dbReference type="KEGG" id="arev:RVR_7589"/>
<organism evidence="10 11">
    <name type="scientific">Actinacidiphila reveromycinica</name>
    <dbReference type="NCBI Taxonomy" id="659352"/>
    <lineage>
        <taxon>Bacteria</taxon>
        <taxon>Bacillati</taxon>
        <taxon>Actinomycetota</taxon>
        <taxon>Actinomycetes</taxon>
        <taxon>Kitasatosporales</taxon>
        <taxon>Streptomycetaceae</taxon>
        <taxon>Actinacidiphila</taxon>
    </lineage>
</organism>
<evidence type="ECO:0000256" key="4">
    <source>
        <dbReference type="ARBA" id="ARBA00022475"/>
    </source>
</evidence>
<dbReference type="PANTHER" id="PTHR42929:SF1">
    <property type="entry name" value="INNER MEMBRANE ABC TRANSPORTER PERMEASE PROTEIN YDCU-RELATED"/>
    <property type="match status" value="1"/>
</dbReference>
<proteinExistence type="inferred from homology"/>
<feature type="transmembrane region" description="Helical" evidence="8">
    <location>
        <begin position="285"/>
        <end position="304"/>
    </location>
</feature>
<comment type="subcellular location">
    <subcellularLocation>
        <location evidence="1 8">Cell membrane</location>
        <topology evidence="1 8">Multi-pass membrane protein</topology>
    </subcellularLocation>
</comment>
<keyword evidence="4" id="KW-1003">Cell membrane</keyword>
<dbReference type="PROSITE" id="PS50928">
    <property type="entry name" value="ABC_TM1"/>
    <property type="match status" value="1"/>
</dbReference>
<feature type="transmembrane region" description="Helical" evidence="8">
    <location>
        <begin position="179"/>
        <end position="202"/>
    </location>
</feature>
<evidence type="ECO:0000256" key="8">
    <source>
        <dbReference type="RuleBase" id="RU363032"/>
    </source>
</evidence>
<feature type="domain" description="ABC transmembrane type-1" evidence="9">
    <location>
        <begin position="89"/>
        <end position="303"/>
    </location>
</feature>
<reference evidence="10 11" key="2">
    <citation type="journal article" date="2011" name="J. Antibiot.">
        <title>Furaquinocins I and J: novel polyketide isoprenoid hybrid compounds from Streptomyces reveromyceticus SN-593.</title>
        <authorList>
            <person name="Panthee S."/>
            <person name="Takahashi S."/>
            <person name="Takagi H."/>
            <person name="Nogawa T."/>
            <person name="Oowada E."/>
            <person name="Uramoto M."/>
            <person name="Osada H."/>
        </authorList>
    </citation>
    <scope>NUCLEOTIDE SEQUENCE [LARGE SCALE GENOMIC DNA]</scope>
    <source>
        <strain evidence="10 11">SN-593</strain>
    </source>
</reference>
<evidence type="ECO:0000256" key="3">
    <source>
        <dbReference type="ARBA" id="ARBA00022448"/>
    </source>
</evidence>
<dbReference type="RefSeq" id="WP_202236489.1">
    <property type="nucleotide sequence ID" value="NZ_AP018365.1"/>
</dbReference>
<evidence type="ECO:0000259" key="9">
    <source>
        <dbReference type="PROSITE" id="PS50928"/>
    </source>
</evidence>
<dbReference type="SUPFAM" id="SSF161098">
    <property type="entry name" value="MetI-like"/>
    <property type="match status" value="1"/>
</dbReference>
<keyword evidence="3 8" id="KW-0813">Transport</keyword>
<keyword evidence="6 8" id="KW-1133">Transmembrane helix</keyword>
<dbReference type="PANTHER" id="PTHR42929">
    <property type="entry name" value="INNER MEMBRANE ABC TRANSPORTER PERMEASE PROTEIN YDCU-RELATED-RELATED"/>
    <property type="match status" value="1"/>
</dbReference>
<gene>
    <name evidence="10" type="ORF">RVR_7589</name>
</gene>
<evidence type="ECO:0000313" key="10">
    <source>
        <dbReference type="EMBL" id="BBB00503.1"/>
    </source>
</evidence>
<keyword evidence="7 8" id="KW-0472">Membrane</keyword>
<reference evidence="10 11" key="1">
    <citation type="journal article" date="2010" name="J. Bacteriol.">
        <title>Biochemical characterization of a novel indole prenyltransferase from Streptomyces sp. SN-593.</title>
        <authorList>
            <person name="Takahashi S."/>
            <person name="Takagi H."/>
            <person name="Toyoda A."/>
            <person name="Uramoto M."/>
            <person name="Nogawa T."/>
            <person name="Ueki M."/>
            <person name="Sakaki Y."/>
            <person name="Osada H."/>
        </authorList>
    </citation>
    <scope>NUCLEOTIDE SEQUENCE [LARGE SCALE GENOMIC DNA]</scope>
    <source>
        <strain evidence="10 11">SN-593</strain>
    </source>
</reference>
<keyword evidence="5 8" id="KW-0812">Transmembrane</keyword>
<dbReference type="Gene3D" id="1.10.3720.10">
    <property type="entry name" value="MetI-like"/>
    <property type="match status" value="1"/>
</dbReference>
<dbReference type="GO" id="GO:0005886">
    <property type="term" value="C:plasma membrane"/>
    <property type="evidence" value="ECO:0007669"/>
    <property type="project" value="UniProtKB-SubCell"/>
</dbReference>
<feature type="transmembrane region" description="Helical" evidence="8">
    <location>
        <begin position="93"/>
        <end position="112"/>
    </location>
</feature>
<dbReference type="AlphaFoldDB" id="A0A7U3UX67"/>
<evidence type="ECO:0000256" key="1">
    <source>
        <dbReference type="ARBA" id="ARBA00004651"/>
    </source>
</evidence>
<reference evidence="10 11" key="3">
    <citation type="journal article" date="2011" name="Nat. Chem. Biol.">
        <title>Reveromycin A biosynthesis uses RevG and RevJ for stereospecific spiroacetal formation.</title>
        <authorList>
            <person name="Takahashi S."/>
            <person name="Toyoda A."/>
            <person name="Sekiyama Y."/>
            <person name="Takagi H."/>
            <person name="Nogawa T."/>
            <person name="Uramoto M."/>
            <person name="Suzuki R."/>
            <person name="Koshino H."/>
            <person name="Kumano T."/>
            <person name="Panthee S."/>
            <person name="Dairi T."/>
            <person name="Ishikawa J."/>
            <person name="Ikeda H."/>
            <person name="Sakaki Y."/>
            <person name="Osada H."/>
        </authorList>
    </citation>
    <scope>NUCLEOTIDE SEQUENCE [LARGE SCALE GENOMIC DNA]</scope>
    <source>
        <strain evidence="10 11">SN-593</strain>
    </source>
</reference>
<evidence type="ECO:0000256" key="6">
    <source>
        <dbReference type="ARBA" id="ARBA00022989"/>
    </source>
</evidence>
<dbReference type="Pfam" id="PF00528">
    <property type="entry name" value="BPD_transp_1"/>
    <property type="match status" value="1"/>
</dbReference>
<name>A0A7U3UX67_9ACTN</name>
<dbReference type="InterPro" id="IPR035906">
    <property type="entry name" value="MetI-like_sf"/>
</dbReference>